<dbReference type="AlphaFoldDB" id="A0A813BXR5"/>
<protein>
    <submittedName>
        <fullName evidence="1">Ogt protein</fullName>
    </submittedName>
</protein>
<evidence type="ECO:0000313" key="2">
    <source>
        <dbReference type="Proteomes" id="UP000601435"/>
    </source>
</evidence>
<gene>
    <name evidence="1" type="primary">Ogt</name>
    <name evidence="1" type="ORF">SNEC2469_LOCUS32498</name>
</gene>
<dbReference type="Proteomes" id="UP000601435">
    <property type="component" value="Unassembled WGS sequence"/>
</dbReference>
<proteinExistence type="predicted"/>
<dbReference type="EMBL" id="CAJNJA010082363">
    <property type="protein sequence ID" value="CAE7932435.1"/>
    <property type="molecule type" value="Genomic_DNA"/>
</dbReference>
<dbReference type="Gene3D" id="2.60.120.590">
    <property type="entry name" value="Alpha-ketoglutarate-dependent dioxygenase AlkB-like"/>
    <property type="match status" value="1"/>
</dbReference>
<dbReference type="InterPro" id="IPR037151">
    <property type="entry name" value="AlkB-like_sf"/>
</dbReference>
<reference evidence="1" key="1">
    <citation type="submission" date="2021-02" db="EMBL/GenBank/DDBJ databases">
        <authorList>
            <person name="Dougan E. K."/>
            <person name="Rhodes N."/>
            <person name="Thang M."/>
            <person name="Chan C."/>
        </authorList>
    </citation>
    <scope>NUCLEOTIDE SEQUENCE</scope>
</reference>
<dbReference type="OrthoDB" id="432359at2759"/>
<accession>A0A813BXR5</accession>
<name>A0A813BXR5_9DINO</name>
<evidence type="ECO:0000313" key="1">
    <source>
        <dbReference type="EMBL" id="CAE7932435.1"/>
    </source>
</evidence>
<dbReference type="SUPFAM" id="SSF51197">
    <property type="entry name" value="Clavaminate synthase-like"/>
    <property type="match status" value="1"/>
</dbReference>
<keyword evidence="2" id="KW-1185">Reference proteome</keyword>
<organism evidence="1 2">
    <name type="scientific">Symbiodinium necroappetens</name>
    <dbReference type="NCBI Taxonomy" id="1628268"/>
    <lineage>
        <taxon>Eukaryota</taxon>
        <taxon>Sar</taxon>
        <taxon>Alveolata</taxon>
        <taxon>Dinophyceae</taxon>
        <taxon>Suessiales</taxon>
        <taxon>Symbiodiniaceae</taxon>
        <taxon>Symbiodinium</taxon>
    </lineage>
</organism>
<sequence length="272" mass="29808">MPYPWQDVAFGARPVQQAQVLKHLRLRPGKRLPFLDLPAREGLPSGLRVASLPKEAISLATTELNKSILSDRVLELGLSFYAVKSRHGAARNGVRLRGAAAAPVHRVQSLRALPACLRLLGEALQLLGLGTALLQAESRCNGLARRYAKGQALPRHVDNPMFEDTIVGVVLKSGEPCDGLRLCQETPSQGSKALLAEAVGLGLKAGFFAELGFRLEEEDGLCFCLQGPAREMAHEVPAVSSERLSLTFRWFREDFLEELRHMEARLEDDLAS</sequence>
<comment type="caution">
    <text evidence="1">The sequence shown here is derived from an EMBL/GenBank/DDBJ whole genome shotgun (WGS) entry which is preliminary data.</text>
</comment>